<name>A0AAX4P263_9CHLO</name>
<dbReference type="Gene3D" id="1.25.10.10">
    <property type="entry name" value="Leucine-rich Repeat Variant"/>
    <property type="match status" value="1"/>
</dbReference>
<keyword evidence="1" id="KW-0677">Repeat</keyword>
<sequence length="502" mass="54145">MMGKKKLSQEAFDAAVEDLVDGLGLEIEEAIESACEEFEIQGFCLDGIVKQKGGAEVLAKLPTAMAAAALKAALQGEKEALRSAVGSLGKELEEAANKEDTDEAARLLQASAKADAAELLLTCVDKAESEKDADLLTQSLSALLRQLSSDHARDHLVQENGPRRLVALLEAAGDEDQEARRVLLLRVCAASMAEQEEGKCGYMSWGLPKIIAGRLASFQGKADKDSLEVCCQCVKGILTADDTRPTPLAMEAQFGGEFAKALSMDKDGVTASLLSCLGRVARECSETGWDPDVRECARQVALGLKKIALNDEICKKFVEDSPACVPTLLSFMTSSARDPKGKEVFQAVLQLLRQVSACDTVKKELVERDATEALCDLLEDHERMRSAGERPGGLGTVAIQSVLYVLTNMTLRSPDVAERLADLGGFDRVRQVEASYPDKPKLLRQCCLLVRNSAVRSAKVREVLLKGGMEAVVRRVKERHADQCGDVCAAALRDMGLADYNA</sequence>
<dbReference type="InterPro" id="IPR016024">
    <property type="entry name" value="ARM-type_fold"/>
</dbReference>
<accession>A0AAX4P263</accession>
<dbReference type="PANTHER" id="PTHR22895:SF0">
    <property type="entry name" value="ARMADILLO REPEAT-CONTAINING PROTEIN 6"/>
    <property type="match status" value="1"/>
</dbReference>
<keyword evidence="3" id="KW-1185">Reference proteome</keyword>
<reference evidence="2 3" key="1">
    <citation type="submission" date="2024-03" db="EMBL/GenBank/DDBJ databases">
        <title>Complete genome sequence of the green alga Chloropicon roscoffensis RCC1871.</title>
        <authorList>
            <person name="Lemieux C."/>
            <person name="Pombert J.-F."/>
            <person name="Otis C."/>
            <person name="Turmel M."/>
        </authorList>
    </citation>
    <scope>NUCLEOTIDE SEQUENCE [LARGE SCALE GENOMIC DNA]</scope>
    <source>
        <strain evidence="2 3">RCC1871</strain>
    </source>
</reference>
<dbReference type="SUPFAM" id="SSF48371">
    <property type="entry name" value="ARM repeat"/>
    <property type="match status" value="1"/>
</dbReference>
<gene>
    <name evidence="2" type="ORF">HKI87_03g18810</name>
</gene>
<proteinExistence type="predicted"/>
<dbReference type="AlphaFoldDB" id="A0AAX4P263"/>
<dbReference type="EMBL" id="CP151503">
    <property type="protein sequence ID" value="WZN60352.1"/>
    <property type="molecule type" value="Genomic_DNA"/>
</dbReference>
<evidence type="ECO:0000313" key="3">
    <source>
        <dbReference type="Proteomes" id="UP001472866"/>
    </source>
</evidence>
<protein>
    <submittedName>
        <fullName evidence="2">Armadillo repeat-containing protein</fullName>
    </submittedName>
</protein>
<dbReference type="InterPro" id="IPR011989">
    <property type="entry name" value="ARM-like"/>
</dbReference>
<evidence type="ECO:0000313" key="2">
    <source>
        <dbReference type="EMBL" id="WZN60352.1"/>
    </source>
</evidence>
<evidence type="ECO:0000256" key="1">
    <source>
        <dbReference type="ARBA" id="ARBA00022737"/>
    </source>
</evidence>
<dbReference type="PANTHER" id="PTHR22895">
    <property type="entry name" value="ARMADILLO REPEAT-CONTAINING PROTEIN 6"/>
    <property type="match status" value="1"/>
</dbReference>
<organism evidence="2 3">
    <name type="scientific">Chloropicon roscoffensis</name>
    <dbReference type="NCBI Taxonomy" id="1461544"/>
    <lineage>
        <taxon>Eukaryota</taxon>
        <taxon>Viridiplantae</taxon>
        <taxon>Chlorophyta</taxon>
        <taxon>Chloropicophyceae</taxon>
        <taxon>Chloropicales</taxon>
        <taxon>Chloropicaceae</taxon>
        <taxon>Chloropicon</taxon>
    </lineage>
</organism>
<dbReference type="Proteomes" id="UP001472866">
    <property type="component" value="Chromosome 03"/>
</dbReference>